<keyword evidence="1" id="KW-0732">Signal</keyword>
<gene>
    <name evidence="2" type="ORF">VSR74_04020</name>
</gene>
<dbReference type="RefSeq" id="WP_347793509.1">
    <property type="nucleotide sequence ID" value="NZ_JAYMYY010000001.1"/>
</dbReference>
<dbReference type="Proteomes" id="UP001444146">
    <property type="component" value="Unassembled WGS sequence"/>
</dbReference>
<name>A0ABV0HF23_9ENTR</name>
<protein>
    <recommendedName>
        <fullName evidence="4">Lipoprotein</fullName>
    </recommendedName>
</protein>
<evidence type="ECO:0008006" key="4">
    <source>
        <dbReference type="Google" id="ProtNLM"/>
    </source>
</evidence>
<reference evidence="2 3" key="1">
    <citation type="submission" date="2024-01" db="EMBL/GenBank/DDBJ databases">
        <title>Pseudocitrobacter sp. Endophytic strain Cyp-38L.</title>
        <authorList>
            <person name="Amer M.A."/>
            <person name="Hamed S.M."/>
        </authorList>
    </citation>
    <scope>NUCLEOTIDE SEQUENCE [LARGE SCALE GENOMIC DNA]</scope>
    <source>
        <strain evidence="2 3">Cyp38S</strain>
    </source>
</reference>
<accession>A0ABV0HF23</accession>
<evidence type="ECO:0000313" key="3">
    <source>
        <dbReference type="Proteomes" id="UP001444146"/>
    </source>
</evidence>
<sequence length="40" mass="4428">MKKLLALSLLFVLSTALSGCIIDPGHHHNGGHHHHHSHHH</sequence>
<organism evidence="2 3">
    <name type="scientific">Pseudocitrobacter cyperus</name>
    <dbReference type="NCBI Taxonomy" id="3112843"/>
    <lineage>
        <taxon>Bacteria</taxon>
        <taxon>Pseudomonadati</taxon>
        <taxon>Pseudomonadota</taxon>
        <taxon>Gammaproteobacteria</taxon>
        <taxon>Enterobacterales</taxon>
        <taxon>Enterobacteriaceae</taxon>
        <taxon>Pseudocitrobacter</taxon>
    </lineage>
</organism>
<proteinExistence type="predicted"/>
<dbReference type="EMBL" id="JAYMYY010000001">
    <property type="protein sequence ID" value="MEO3988988.1"/>
    <property type="molecule type" value="Genomic_DNA"/>
</dbReference>
<evidence type="ECO:0000256" key="1">
    <source>
        <dbReference type="SAM" id="SignalP"/>
    </source>
</evidence>
<evidence type="ECO:0000313" key="2">
    <source>
        <dbReference type="EMBL" id="MEO3988988.1"/>
    </source>
</evidence>
<comment type="caution">
    <text evidence="2">The sequence shown here is derived from an EMBL/GenBank/DDBJ whole genome shotgun (WGS) entry which is preliminary data.</text>
</comment>
<feature type="signal peptide" evidence="1">
    <location>
        <begin position="1"/>
        <end position="18"/>
    </location>
</feature>
<feature type="chain" id="PRO_5046160301" description="Lipoprotein" evidence="1">
    <location>
        <begin position="19"/>
        <end position="40"/>
    </location>
</feature>
<dbReference type="PROSITE" id="PS51257">
    <property type="entry name" value="PROKAR_LIPOPROTEIN"/>
    <property type="match status" value="1"/>
</dbReference>
<keyword evidence="3" id="KW-1185">Reference proteome</keyword>